<dbReference type="NCBIfam" id="TIGR01573">
    <property type="entry name" value="cas2"/>
    <property type="match status" value="1"/>
</dbReference>
<accession>A0A4Q1AK95</accession>
<dbReference type="InterPro" id="IPR021127">
    <property type="entry name" value="CRISPR_associated_Cas2"/>
</dbReference>
<evidence type="ECO:0000256" key="4">
    <source>
        <dbReference type="ARBA" id="ARBA00022723"/>
    </source>
</evidence>
<dbReference type="Pfam" id="PF09827">
    <property type="entry name" value="CRISPR_Cas2"/>
    <property type="match status" value="1"/>
</dbReference>
<dbReference type="EMBL" id="PDKK01000018">
    <property type="protein sequence ID" value="RXK02064.1"/>
    <property type="molecule type" value="Genomic_DNA"/>
</dbReference>
<keyword evidence="4 9" id="KW-0479">Metal-binding</keyword>
<evidence type="ECO:0000256" key="5">
    <source>
        <dbReference type="ARBA" id="ARBA00022759"/>
    </source>
</evidence>
<keyword evidence="7 9" id="KW-0460">Magnesium</keyword>
<dbReference type="GO" id="GO:0051607">
    <property type="term" value="P:defense response to virus"/>
    <property type="evidence" value="ECO:0007669"/>
    <property type="project" value="UniProtKB-UniRule"/>
</dbReference>
<evidence type="ECO:0000256" key="8">
    <source>
        <dbReference type="ARBA" id="ARBA00023118"/>
    </source>
</evidence>
<dbReference type="EC" id="3.1.-.-" evidence="9"/>
<protein>
    <recommendedName>
        <fullName evidence="9">CRISPR-associated endoribonuclease Cas2</fullName>
        <ecNumber evidence="9">3.1.-.-</ecNumber>
    </recommendedName>
</protein>
<dbReference type="GO" id="GO:0043571">
    <property type="term" value="P:maintenance of CRISPR repeat elements"/>
    <property type="evidence" value="ECO:0007669"/>
    <property type="project" value="UniProtKB-UniRule"/>
</dbReference>
<evidence type="ECO:0000256" key="2">
    <source>
        <dbReference type="ARBA" id="ARBA00009959"/>
    </source>
</evidence>
<dbReference type="SUPFAM" id="SSF143430">
    <property type="entry name" value="TTP0101/SSO1404-like"/>
    <property type="match status" value="1"/>
</dbReference>
<comment type="cofactor">
    <cofactor evidence="1 9">
        <name>Mg(2+)</name>
        <dbReference type="ChEBI" id="CHEBI:18420"/>
    </cofactor>
</comment>
<evidence type="ECO:0000256" key="3">
    <source>
        <dbReference type="ARBA" id="ARBA00022722"/>
    </source>
</evidence>
<evidence type="ECO:0000256" key="6">
    <source>
        <dbReference type="ARBA" id="ARBA00022801"/>
    </source>
</evidence>
<sequence>MTNIEEISRYRKMVLFTMFDMPTNTKKDIKKYTKFRKKLLEMGFIMFQYSIYIRFCRSLVIAQKYEKKIELAAPVGGSIRVVKITEAQYKNMLVIENYREKPEKKLLKQTQAVLVF</sequence>
<dbReference type="InterPro" id="IPR019199">
    <property type="entry name" value="Virulence_VapD/CRISPR_Cas2"/>
</dbReference>
<dbReference type="OrthoDB" id="9791737at2"/>
<comment type="subunit">
    <text evidence="9">Homodimer, forms a heterotetramer with a Cas1 homodimer.</text>
</comment>
<dbReference type="HAMAP" id="MF_01471">
    <property type="entry name" value="Cas2"/>
    <property type="match status" value="1"/>
</dbReference>
<comment type="caution">
    <text evidence="10">The sequence shown here is derived from an EMBL/GenBank/DDBJ whole genome shotgun (WGS) entry which is preliminary data.</text>
</comment>
<dbReference type="AlphaFoldDB" id="A0A4Q1AK95"/>
<evidence type="ECO:0000256" key="9">
    <source>
        <dbReference type="HAMAP-Rule" id="MF_01471"/>
    </source>
</evidence>
<keyword evidence="3 9" id="KW-0540">Nuclease</keyword>
<evidence type="ECO:0000313" key="11">
    <source>
        <dbReference type="Proteomes" id="UP000289758"/>
    </source>
</evidence>
<dbReference type="Proteomes" id="UP000289758">
    <property type="component" value="Unassembled WGS sequence"/>
</dbReference>
<keyword evidence="8 9" id="KW-0051">Antiviral defense</keyword>
<evidence type="ECO:0000256" key="1">
    <source>
        <dbReference type="ARBA" id="ARBA00001946"/>
    </source>
</evidence>
<reference evidence="10 11" key="1">
    <citation type="submission" date="2017-10" db="EMBL/GenBank/DDBJ databases">
        <title>Genomics of the genus Arcobacter.</title>
        <authorList>
            <person name="Perez-Cataluna A."/>
            <person name="Figueras M.J."/>
        </authorList>
    </citation>
    <scope>NUCLEOTIDE SEQUENCE [LARGE SCALE GENOMIC DNA]</scope>
    <source>
        <strain evidence="10 11">CECT 8441</strain>
    </source>
</reference>
<dbReference type="GO" id="GO:0046872">
    <property type="term" value="F:metal ion binding"/>
    <property type="evidence" value="ECO:0007669"/>
    <property type="project" value="UniProtKB-UniRule"/>
</dbReference>
<gene>
    <name evidence="9 10" type="primary">cas2</name>
    <name evidence="10" type="ORF">CRV07_14200</name>
</gene>
<organism evidence="10 11">
    <name type="scientific">Halarcobacter ebronensis</name>
    <dbReference type="NCBI Taxonomy" id="1462615"/>
    <lineage>
        <taxon>Bacteria</taxon>
        <taxon>Pseudomonadati</taxon>
        <taxon>Campylobacterota</taxon>
        <taxon>Epsilonproteobacteria</taxon>
        <taxon>Campylobacterales</taxon>
        <taxon>Arcobacteraceae</taxon>
        <taxon>Halarcobacter</taxon>
    </lineage>
</organism>
<dbReference type="GO" id="GO:0004521">
    <property type="term" value="F:RNA endonuclease activity"/>
    <property type="evidence" value="ECO:0007669"/>
    <property type="project" value="InterPro"/>
</dbReference>
<comment type="similarity">
    <text evidence="2 9">Belongs to the CRISPR-associated endoribonuclease Cas2 protein family.</text>
</comment>
<name>A0A4Q1AK95_9BACT</name>
<dbReference type="GO" id="GO:0016787">
    <property type="term" value="F:hydrolase activity"/>
    <property type="evidence" value="ECO:0007669"/>
    <property type="project" value="UniProtKB-KW"/>
</dbReference>
<feature type="binding site" evidence="9">
    <location>
        <position position="20"/>
    </location>
    <ligand>
        <name>Mg(2+)</name>
        <dbReference type="ChEBI" id="CHEBI:18420"/>
        <note>catalytic</note>
    </ligand>
</feature>
<keyword evidence="11" id="KW-1185">Reference proteome</keyword>
<evidence type="ECO:0000313" key="10">
    <source>
        <dbReference type="EMBL" id="RXK02064.1"/>
    </source>
</evidence>
<proteinExistence type="inferred from homology"/>
<keyword evidence="5 9" id="KW-0255">Endonuclease</keyword>
<comment type="function">
    <text evidence="9">CRISPR (clustered regularly interspaced short palindromic repeat), is an adaptive immune system that provides protection against mobile genetic elements (viruses, transposable elements and conjugative plasmids). CRISPR clusters contain sequences complementary to antecedent mobile elements and target invading nucleic acids. CRISPR clusters are transcribed and processed into CRISPR RNA (crRNA). Functions as a ssRNA-specific endoribonuclease. Involved in the integration of spacer DNA into the CRISPR cassette.</text>
</comment>
<evidence type="ECO:0000256" key="7">
    <source>
        <dbReference type="ARBA" id="ARBA00022842"/>
    </source>
</evidence>
<keyword evidence="6 9" id="KW-0378">Hydrolase</keyword>